<dbReference type="PANTHER" id="PTHR46093">
    <property type="entry name" value="ACYL-COA-BINDING DOMAIN-CONTAINING PROTEIN 5"/>
    <property type="match status" value="1"/>
</dbReference>
<evidence type="ECO:0000313" key="5">
    <source>
        <dbReference type="EMBL" id="KAG0261468.1"/>
    </source>
</evidence>
<feature type="region of interest" description="Disordered" evidence="3">
    <location>
        <begin position="312"/>
        <end position="340"/>
    </location>
</feature>
<feature type="region of interest" description="Disordered" evidence="3">
    <location>
        <begin position="375"/>
        <end position="447"/>
    </location>
</feature>
<dbReference type="InterPro" id="IPR015915">
    <property type="entry name" value="Kelch-typ_b-propeller"/>
</dbReference>
<sequence length="547" mass="59118">AQTVLYGVQSVFIEGKGLYIHGGRDSDASNTDKAPDSGQTFVINFNSTWQAESPSIRPLTNQYPSGGIGSTLFNNKKNWFLKDTDAVHIFNIDAETWAQEKLDSNVNPRPALGAIAVPTANDYVYVINGYKSTTDVNSTAVMMRYNVQTQLAEPMHSAMTVHDGHSIVWSTQKNSAFIYGGDDSLDQSLVEFFPSNPLKVTSIQRSIIGDVPASRAGHCMVEAYGGKQFYVFGGVTKQGATADMYRIDVDTMKWTRLRTGPLAAARSYMACGVTNDMFVAWGGATWDGTNSRFQVVTTPLVVFNLRSGEWQSTFDPTPASNDTGPVAPPSNTPSPDPETPVAAIVGGAAGALLLVGAGVGFLVYRRKQTRRGLPFMKVGDDEGDDDHNKNENNHGVSKHGIHSSSSPAPAYKMSHLHGSTGHGSTEFDQQQQQYHQQHPYQEQQHHYQQEPLLDPFADGTAYNNKVEHGGASPFNSGGMNVPPAAATTTFSPQSFVPVGPFASVHDNDAVKVDVVDYVKPGLGAQRNPHVLGGYADMTSAIRNPQSQ</sequence>
<dbReference type="AlphaFoldDB" id="A0AAD4D5C1"/>
<keyword evidence="4" id="KW-1133">Transmembrane helix</keyword>
<evidence type="ECO:0000256" key="3">
    <source>
        <dbReference type="SAM" id="MobiDB-lite"/>
    </source>
</evidence>
<keyword evidence="1" id="KW-0880">Kelch repeat</keyword>
<keyword evidence="2" id="KW-0677">Repeat</keyword>
<feature type="compositionally biased region" description="Polar residues" evidence="3">
    <location>
        <begin position="312"/>
        <end position="323"/>
    </location>
</feature>
<keyword evidence="4" id="KW-0812">Transmembrane</keyword>
<reference evidence="5" key="1">
    <citation type="journal article" date="2020" name="Fungal Divers.">
        <title>Resolving the Mortierellaceae phylogeny through synthesis of multi-gene phylogenetics and phylogenomics.</title>
        <authorList>
            <person name="Vandepol N."/>
            <person name="Liber J."/>
            <person name="Desiro A."/>
            <person name="Na H."/>
            <person name="Kennedy M."/>
            <person name="Barry K."/>
            <person name="Grigoriev I.V."/>
            <person name="Miller A.N."/>
            <person name="O'Donnell K."/>
            <person name="Stajich J.E."/>
            <person name="Bonito G."/>
        </authorList>
    </citation>
    <scope>NUCLEOTIDE SEQUENCE</scope>
    <source>
        <strain evidence="5">NRRL 28262</strain>
    </source>
</reference>
<feature type="compositionally biased region" description="Low complexity" evidence="3">
    <location>
        <begin position="429"/>
        <end position="442"/>
    </location>
</feature>
<evidence type="ECO:0000256" key="1">
    <source>
        <dbReference type="ARBA" id="ARBA00022441"/>
    </source>
</evidence>
<dbReference type="Gene3D" id="2.120.10.80">
    <property type="entry name" value="Kelch-type beta propeller"/>
    <property type="match status" value="2"/>
</dbReference>
<keyword evidence="4" id="KW-0472">Membrane</keyword>
<dbReference type="SUPFAM" id="SSF117281">
    <property type="entry name" value="Kelch motif"/>
    <property type="match status" value="1"/>
</dbReference>
<keyword evidence="6" id="KW-1185">Reference proteome</keyword>
<proteinExistence type="predicted"/>
<evidence type="ECO:0008006" key="7">
    <source>
        <dbReference type="Google" id="ProtNLM"/>
    </source>
</evidence>
<evidence type="ECO:0000256" key="4">
    <source>
        <dbReference type="SAM" id="Phobius"/>
    </source>
</evidence>
<dbReference type="PANTHER" id="PTHR46093:SF18">
    <property type="entry name" value="FIBRONECTIN TYPE-III DOMAIN-CONTAINING PROTEIN"/>
    <property type="match status" value="1"/>
</dbReference>
<dbReference type="EMBL" id="JAAAIL010002032">
    <property type="protein sequence ID" value="KAG0261468.1"/>
    <property type="molecule type" value="Genomic_DNA"/>
</dbReference>
<accession>A0AAD4D5C1</accession>
<gene>
    <name evidence="5" type="ORF">BGZ95_004226</name>
</gene>
<dbReference type="Pfam" id="PF24681">
    <property type="entry name" value="Kelch_KLHDC2_KLHL20_DRC7"/>
    <property type="match status" value="1"/>
</dbReference>
<feature type="compositionally biased region" description="Pro residues" evidence="3">
    <location>
        <begin position="326"/>
        <end position="338"/>
    </location>
</feature>
<organism evidence="5 6">
    <name type="scientific">Linnemannia exigua</name>
    <dbReference type="NCBI Taxonomy" id="604196"/>
    <lineage>
        <taxon>Eukaryota</taxon>
        <taxon>Fungi</taxon>
        <taxon>Fungi incertae sedis</taxon>
        <taxon>Mucoromycota</taxon>
        <taxon>Mortierellomycotina</taxon>
        <taxon>Mortierellomycetes</taxon>
        <taxon>Mortierellales</taxon>
        <taxon>Mortierellaceae</taxon>
        <taxon>Linnemannia</taxon>
    </lineage>
</organism>
<comment type="caution">
    <text evidence="5">The sequence shown here is derived from an EMBL/GenBank/DDBJ whole genome shotgun (WGS) entry which is preliminary data.</text>
</comment>
<evidence type="ECO:0000313" key="6">
    <source>
        <dbReference type="Proteomes" id="UP001194580"/>
    </source>
</evidence>
<feature type="transmembrane region" description="Helical" evidence="4">
    <location>
        <begin position="341"/>
        <end position="364"/>
    </location>
</feature>
<dbReference type="Proteomes" id="UP001194580">
    <property type="component" value="Unassembled WGS sequence"/>
</dbReference>
<protein>
    <recommendedName>
        <fullName evidence="7">Galactose oxidase</fullName>
    </recommendedName>
</protein>
<name>A0AAD4D5C1_9FUNG</name>
<evidence type="ECO:0000256" key="2">
    <source>
        <dbReference type="ARBA" id="ARBA00022737"/>
    </source>
</evidence>
<feature type="non-terminal residue" evidence="5">
    <location>
        <position position="1"/>
    </location>
</feature>